<feature type="domain" description="RWP-RK" evidence="6">
    <location>
        <begin position="37"/>
        <end position="124"/>
    </location>
</feature>
<dbReference type="RefSeq" id="XP_067821250.1">
    <property type="nucleotide sequence ID" value="XM_067959200.1"/>
</dbReference>
<keyword evidence="3" id="KW-0804">Transcription</keyword>
<accession>A0A976FS27</accession>
<dbReference type="KEGG" id="blac:94344871"/>
<dbReference type="InterPro" id="IPR003035">
    <property type="entry name" value="RWP-RK_dom"/>
</dbReference>
<comment type="caution">
    <text evidence="7">The sequence shown here is derived from an EMBL/GenBank/DDBJ whole genome shotgun (WGS) entry which is preliminary data.</text>
</comment>
<dbReference type="AlphaFoldDB" id="A0A976FS27"/>
<dbReference type="GeneID" id="94344871"/>
<name>A0A976FS27_BRELC</name>
<organism evidence="7 8">
    <name type="scientific">Bremia lactucae</name>
    <name type="common">Lettuce downy mildew</name>
    <dbReference type="NCBI Taxonomy" id="4779"/>
    <lineage>
        <taxon>Eukaryota</taxon>
        <taxon>Sar</taxon>
        <taxon>Stramenopiles</taxon>
        <taxon>Oomycota</taxon>
        <taxon>Peronosporomycetes</taxon>
        <taxon>Peronosporales</taxon>
        <taxon>Peronosporaceae</taxon>
        <taxon>Bremia</taxon>
    </lineage>
</organism>
<evidence type="ECO:0000256" key="2">
    <source>
        <dbReference type="ARBA" id="ARBA00023125"/>
    </source>
</evidence>
<evidence type="ECO:0000313" key="7">
    <source>
        <dbReference type="EMBL" id="TDH71751.1"/>
    </source>
</evidence>
<evidence type="ECO:0000259" key="6">
    <source>
        <dbReference type="PROSITE" id="PS51519"/>
    </source>
</evidence>
<sequence>MLSGVSSRPAQERKVLPPLDRPPSHRYASKRCEPASYASETSKKKLVPVASIVTSFVKLDTQRQTFEKSHTAAATRVDICATFMQKICRKNSTPRWPHRLFCGSWKRCSSIQKFTQRSDSELQRHSYNHHLQKQKAKVETIPRSL</sequence>
<evidence type="ECO:0000313" key="8">
    <source>
        <dbReference type="Proteomes" id="UP000294530"/>
    </source>
</evidence>
<keyword evidence="8" id="KW-1185">Reference proteome</keyword>
<reference evidence="7 8" key="1">
    <citation type="journal article" date="2021" name="Genome Biol.">
        <title>AFLAP: assembly-free linkage analysis pipeline using k-mers from genome sequencing data.</title>
        <authorList>
            <person name="Fletcher K."/>
            <person name="Zhang L."/>
            <person name="Gil J."/>
            <person name="Han R."/>
            <person name="Cavanaugh K."/>
            <person name="Michelmore R."/>
        </authorList>
    </citation>
    <scope>NUCLEOTIDE SEQUENCE [LARGE SCALE GENOMIC DNA]</scope>
    <source>
        <strain evidence="7 8">SF5</strain>
    </source>
</reference>
<dbReference type="EMBL" id="SHOA02000015">
    <property type="protein sequence ID" value="TDH71751.1"/>
    <property type="molecule type" value="Genomic_DNA"/>
</dbReference>
<feature type="region of interest" description="Disordered" evidence="5">
    <location>
        <begin position="1"/>
        <end position="33"/>
    </location>
</feature>
<dbReference type="PROSITE" id="PS51519">
    <property type="entry name" value="RWP_RK"/>
    <property type="match status" value="1"/>
</dbReference>
<dbReference type="GO" id="GO:0003677">
    <property type="term" value="F:DNA binding"/>
    <property type="evidence" value="ECO:0007669"/>
    <property type="project" value="UniProtKB-KW"/>
</dbReference>
<dbReference type="Proteomes" id="UP000294530">
    <property type="component" value="Unassembled WGS sequence"/>
</dbReference>
<keyword evidence="2" id="KW-0238">DNA-binding</keyword>
<protein>
    <recommendedName>
        <fullName evidence="6">RWP-RK domain-containing protein</fullName>
    </recommendedName>
</protein>
<evidence type="ECO:0000256" key="4">
    <source>
        <dbReference type="ARBA" id="ARBA00023242"/>
    </source>
</evidence>
<proteinExistence type="predicted"/>
<keyword evidence="1" id="KW-0805">Transcription regulation</keyword>
<evidence type="ECO:0000256" key="5">
    <source>
        <dbReference type="SAM" id="MobiDB-lite"/>
    </source>
</evidence>
<evidence type="ECO:0000256" key="3">
    <source>
        <dbReference type="ARBA" id="ARBA00023163"/>
    </source>
</evidence>
<dbReference type="Pfam" id="PF02042">
    <property type="entry name" value="RWP-RK"/>
    <property type="match status" value="1"/>
</dbReference>
<gene>
    <name evidence="7" type="ORF">CCR75_001095</name>
</gene>
<keyword evidence="4" id="KW-0539">Nucleus</keyword>
<evidence type="ECO:0000256" key="1">
    <source>
        <dbReference type="ARBA" id="ARBA00023015"/>
    </source>
</evidence>